<name>A0A7X1AWR2_9BACT</name>
<reference evidence="2 3" key="1">
    <citation type="submission" date="2020-07" db="EMBL/GenBank/DDBJ databases">
        <authorList>
            <person name="Feng X."/>
        </authorList>
    </citation>
    <scope>NUCLEOTIDE SEQUENCE [LARGE SCALE GENOMIC DNA]</scope>
    <source>
        <strain evidence="2 3">JCM14086</strain>
    </source>
</reference>
<keyword evidence="1" id="KW-0732">Signal</keyword>
<organism evidence="2 3">
    <name type="scientific">Puniceicoccus vermicola</name>
    <dbReference type="NCBI Taxonomy" id="388746"/>
    <lineage>
        <taxon>Bacteria</taxon>
        <taxon>Pseudomonadati</taxon>
        <taxon>Verrucomicrobiota</taxon>
        <taxon>Opitutia</taxon>
        <taxon>Puniceicoccales</taxon>
        <taxon>Puniceicoccaceae</taxon>
        <taxon>Puniceicoccus</taxon>
    </lineage>
</organism>
<keyword evidence="3" id="KW-1185">Reference proteome</keyword>
<feature type="signal peptide" evidence="1">
    <location>
        <begin position="1"/>
        <end position="20"/>
    </location>
</feature>
<accession>A0A7X1AWR2</accession>
<dbReference type="EMBL" id="JACHVA010000019">
    <property type="protein sequence ID" value="MBC2600463.1"/>
    <property type="molecule type" value="Genomic_DNA"/>
</dbReference>
<dbReference type="RefSeq" id="WP_185691211.1">
    <property type="nucleotide sequence ID" value="NZ_JACHVA010000019.1"/>
</dbReference>
<protein>
    <recommendedName>
        <fullName evidence="4">DUF1579 domain-containing protein</fullName>
    </recommendedName>
</protein>
<feature type="chain" id="PRO_5031569378" description="DUF1579 domain-containing protein" evidence="1">
    <location>
        <begin position="21"/>
        <end position="171"/>
    </location>
</feature>
<dbReference type="AlphaFoldDB" id="A0A7X1AWR2"/>
<evidence type="ECO:0000313" key="2">
    <source>
        <dbReference type="EMBL" id="MBC2600463.1"/>
    </source>
</evidence>
<dbReference type="Proteomes" id="UP000525652">
    <property type="component" value="Unassembled WGS sequence"/>
</dbReference>
<proteinExistence type="predicted"/>
<evidence type="ECO:0008006" key="4">
    <source>
        <dbReference type="Google" id="ProtNLM"/>
    </source>
</evidence>
<comment type="caution">
    <text evidence="2">The sequence shown here is derived from an EMBL/GenBank/DDBJ whole genome shotgun (WGS) entry which is preliminary data.</text>
</comment>
<gene>
    <name evidence="2" type="ORF">H5P30_01575</name>
</gene>
<sequence>MSRFFAISFSFLATVLIVLAAGPTEKDVREYLDQYLGAWRGEVSVENSSGEVIRTFPLAAEYWKSGDVLKGLTAFEVGGEMTFIESENYFRNGLLFADVTQQGETVTYRGYLREESLDWVPYDVDLNTERLMKEWFSEENGETILRVVGEELLHSDKGTGKVILKAKMIRQ</sequence>
<evidence type="ECO:0000256" key="1">
    <source>
        <dbReference type="SAM" id="SignalP"/>
    </source>
</evidence>
<evidence type="ECO:0000313" key="3">
    <source>
        <dbReference type="Proteomes" id="UP000525652"/>
    </source>
</evidence>